<dbReference type="EMBL" id="JPKZ01001384">
    <property type="protein sequence ID" value="KHN82297.1"/>
    <property type="molecule type" value="Genomic_DNA"/>
</dbReference>
<gene>
    <name evidence="2" type="ORF">Tcan_09247</name>
</gene>
<protein>
    <submittedName>
        <fullName evidence="2">Uncharacterized protein</fullName>
    </submittedName>
</protein>
<comment type="caution">
    <text evidence="2">The sequence shown here is derived from an EMBL/GenBank/DDBJ whole genome shotgun (WGS) entry which is preliminary data.</text>
</comment>
<feature type="region of interest" description="Disordered" evidence="1">
    <location>
        <begin position="103"/>
        <end position="158"/>
    </location>
</feature>
<reference evidence="2 3" key="1">
    <citation type="submission" date="2014-11" db="EMBL/GenBank/DDBJ databases">
        <title>Genetic blueprint of the zoonotic pathogen Toxocara canis.</title>
        <authorList>
            <person name="Zhu X.-Q."/>
            <person name="Korhonen P.K."/>
            <person name="Cai H."/>
            <person name="Young N.D."/>
            <person name="Nejsum P."/>
            <person name="von Samson-Himmelstjerna G."/>
            <person name="Boag P.R."/>
            <person name="Tan P."/>
            <person name="Li Q."/>
            <person name="Min J."/>
            <person name="Yang Y."/>
            <person name="Wang X."/>
            <person name="Fang X."/>
            <person name="Hall R.S."/>
            <person name="Hofmann A."/>
            <person name="Sternberg P.W."/>
            <person name="Jex A.R."/>
            <person name="Gasser R.B."/>
        </authorList>
    </citation>
    <scope>NUCLEOTIDE SEQUENCE [LARGE SCALE GENOMIC DNA]</scope>
    <source>
        <strain evidence="2">PN_DK_2014</strain>
    </source>
</reference>
<dbReference type="Proteomes" id="UP000031036">
    <property type="component" value="Unassembled WGS sequence"/>
</dbReference>
<sequence>MPDLKTCSFCFETKADTKYLSQKCGSVGVDVFLYYFIRLLLNGLTLGHFFTIVEDEGQLGVLTDKGKCECCVASISKGLLGLPHGNSLKKAASAGIMQETSFSNDGRRVHSQSDLLNSKSPSRPDALPMKTIRTQPLPADHFNAISKGPSTNKPKKKREAEEEERNCCKQCCADWGQCCIGLMSGI</sequence>
<accession>A0A0B2VLJ9</accession>
<organism evidence="2 3">
    <name type="scientific">Toxocara canis</name>
    <name type="common">Canine roundworm</name>
    <dbReference type="NCBI Taxonomy" id="6265"/>
    <lineage>
        <taxon>Eukaryota</taxon>
        <taxon>Metazoa</taxon>
        <taxon>Ecdysozoa</taxon>
        <taxon>Nematoda</taxon>
        <taxon>Chromadorea</taxon>
        <taxon>Rhabditida</taxon>
        <taxon>Spirurina</taxon>
        <taxon>Ascaridomorpha</taxon>
        <taxon>Ascaridoidea</taxon>
        <taxon>Toxocaridae</taxon>
        <taxon>Toxocara</taxon>
    </lineage>
</organism>
<evidence type="ECO:0000313" key="2">
    <source>
        <dbReference type="EMBL" id="KHN82297.1"/>
    </source>
</evidence>
<evidence type="ECO:0000256" key="1">
    <source>
        <dbReference type="SAM" id="MobiDB-lite"/>
    </source>
</evidence>
<keyword evidence="3" id="KW-1185">Reference proteome</keyword>
<dbReference type="AlphaFoldDB" id="A0A0B2VLJ9"/>
<feature type="compositionally biased region" description="Polar residues" evidence="1">
    <location>
        <begin position="112"/>
        <end position="121"/>
    </location>
</feature>
<evidence type="ECO:0000313" key="3">
    <source>
        <dbReference type="Proteomes" id="UP000031036"/>
    </source>
</evidence>
<name>A0A0B2VLJ9_TOXCA</name>
<proteinExistence type="predicted"/>